<dbReference type="Ensembl" id="ENST00000611283.1">
    <property type="protein sequence ID" value="ENSP00000484425.1"/>
    <property type="gene ID" value="ENSG00000278450.1"/>
</dbReference>
<keyword evidence="2" id="KW-1185">Reference proteome</keyword>
<dbReference type="BioMuta" id="ENSG00000274063"/>
<dbReference type="Ensembl" id="ENST00000616686.1">
    <property type="protein sequence ID" value="ENSP00000481180.1"/>
    <property type="gene ID" value="ENSG00000274063.1"/>
</dbReference>
<sequence>MEGALADMKFYFIQILEKLSEAMSVLPEDMRIMPDLCGLTLEHSVLEAGKFKIKVPANFITWCPIMAHSFTQQPLPASKPQDTDLHQHMGQHYLPNSVEKRTFHHWVMRVDSDSWLLNARHDWRPFIVLLEKSMKKL</sequence>
<dbReference type="Proteomes" id="UP000005640">
    <property type="component" value="Unplaced"/>
</dbReference>
<dbReference type="Ensembl" id="ENST00000622022.1">
    <property type="protein sequence ID" value="ENSP00000479324.1"/>
    <property type="gene ID" value="ENSG00000278714.1"/>
</dbReference>
<proteinExistence type="predicted"/>
<evidence type="ECO:0000313" key="1">
    <source>
        <dbReference type="Ensembl" id="ENSP00000481180.1"/>
    </source>
</evidence>
<dbReference type="AlphaFoldDB" id="A0A0G2JND7"/>
<dbReference type="Ensembl" id="ENST00000618974.1">
    <property type="protein sequence ID" value="ENSP00000477901.1"/>
    <property type="gene ID" value="ENSG00000277403.1"/>
</dbReference>
<reference evidence="1" key="1">
    <citation type="submission" date="2025-05" db="UniProtKB">
        <authorList>
            <consortium name="Ensembl"/>
        </authorList>
    </citation>
    <scope>IDENTIFICATION</scope>
</reference>
<dbReference type="Ensembl" id="ENST00000622450.1">
    <property type="protein sequence ID" value="ENSP00000480438.1"/>
    <property type="gene ID" value="ENSG00000275606.1"/>
</dbReference>
<accession>A0A0G2JND7</accession>
<protein>
    <submittedName>
        <fullName evidence="1">Uncharacterized protein</fullName>
    </submittedName>
</protein>
<dbReference type="Ensembl" id="ENST00000616996.1">
    <property type="protein sequence ID" value="ENSP00000483939.1"/>
    <property type="gene ID" value="ENSG00000274733.1"/>
</dbReference>
<name>A0A0G2JND7_HUMAN</name>
<evidence type="ECO:0000313" key="2">
    <source>
        <dbReference type="Proteomes" id="UP000005640"/>
    </source>
</evidence>
<organism evidence="1 2">
    <name type="scientific">Homo sapiens</name>
    <name type="common">Human</name>
    <dbReference type="NCBI Taxonomy" id="9606"/>
    <lineage>
        <taxon>Eukaryota</taxon>
        <taxon>Metazoa</taxon>
        <taxon>Chordata</taxon>
        <taxon>Craniata</taxon>
        <taxon>Vertebrata</taxon>
        <taxon>Euteleostomi</taxon>
        <taxon>Mammalia</taxon>
        <taxon>Eutheria</taxon>
        <taxon>Euarchontoglires</taxon>
        <taxon>Primates</taxon>
        <taxon>Haplorrhini</taxon>
        <taxon>Catarrhini</taxon>
        <taxon>Hominidae</taxon>
        <taxon>Homo</taxon>
    </lineage>
</organism>